<organism evidence="3 4">
    <name type="scientific">Actinoplanes auranticolor</name>
    <dbReference type="NCBI Taxonomy" id="47988"/>
    <lineage>
        <taxon>Bacteria</taxon>
        <taxon>Bacillati</taxon>
        <taxon>Actinomycetota</taxon>
        <taxon>Actinomycetes</taxon>
        <taxon>Micromonosporales</taxon>
        <taxon>Micromonosporaceae</taxon>
        <taxon>Actinoplanes</taxon>
    </lineage>
</organism>
<evidence type="ECO:0000313" key="3">
    <source>
        <dbReference type="EMBL" id="GIM76623.1"/>
    </source>
</evidence>
<protein>
    <recommendedName>
        <fullName evidence="5">TIGR03083 family protein</fullName>
    </recommendedName>
</protein>
<evidence type="ECO:0000313" key="4">
    <source>
        <dbReference type="Proteomes" id="UP000681340"/>
    </source>
</evidence>
<dbReference type="InterPro" id="IPR017517">
    <property type="entry name" value="Maleyloyr_isom"/>
</dbReference>
<reference evidence="3" key="1">
    <citation type="submission" date="2021-03" db="EMBL/GenBank/DDBJ databases">
        <title>Whole genome shotgun sequence of Actinoplanes auranticolor NBRC 12245.</title>
        <authorList>
            <person name="Komaki H."/>
            <person name="Tamura T."/>
        </authorList>
    </citation>
    <scope>NUCLEOTIDE SEQUENCE</scope>
    <source>
        <strain evidence="3">NBRC 12245</strain>
    </source>
</reference>
<dbReference type="InterPro" id="IPR024344">
    <property type="entry name" value="MDMPI_metal-binding"/>
</dbReference>
<dbReference type="EMBL" id="BOQL01000063">
    <property type="protein sequence ID" value="GIM76623.1"/>
    <property type="molecule type" value="Genomic_DNA"/>
</dbReference>
<gene>
    <name evidence="3" type="ORF">Aau02nite_71860</name>
</gene>
<dbReference type="PANTHER" id="PTHR40758">
    <property type="entry name" value="CONSERVED PROTEIN"/>
    <property type="match status" value="1"/>
</dbReference>
<dbReference type="InterPro" id="IPR010872">
    <property type="entry name" value="MDMPI_C-term_domain"/>
</dbReference>
<comment type="caution">
    <text evidence="3">The sequence shown here is derived from an EMBL/GenBank/DDBJ whole genome shotgun (WGS) entry which is preliminary data.</text>
</comment>
<dbReference type="Pfam" id="PF07398">
    <property type="entry name" value="MDMPI_C"/>
    <property type="match status" value="1"/>
</dbReference>
<evidence type="ECO:0000259" key="1">
    <source>
        <dbReference type="Pfam" id="PF07398"/>
    </source>
</evidence>
<dbReference type="Proteomes" id="UP000681340">
    <property type="component" value="Unassembled WGS sequence"/>
</dbReference>
<feature type="domain" description="MDMPI C-terminal" evidence="1">
    <location>
        <begin position="149"/>
        <end position="238"/>
    </location>
</feature>
<name>A0A919STE9_9ACTN</name>
<sequence>MMQLLPFPELLDLIAERSAALRQAVATGDTQAPVPGCPDWSLRDLVAHLGSVQRFWAEVIAAGPADSAPEFVTGDPTGDLVEWSAESTRVLIDALRVAGPDRDCWTWWGASEAPMTSSAVARHQVQEAAVHAWDAQETVGKPEPIPAGVAVDTIDELLVVTLGSIGAWPHRPSRIALSAVEGPTWLVDLTPSGAKSGPAASGEPLATMRGSASDLVLAVYKRIPLESIEVDGDREAVEEFLAWTDTE</sequence>
<dbReference type="PANTHER" id="PTHR40758:SF1">
    <property type="entry name" value="CONSERVED PROTEIN"/>
    <property type="match status" value="1"/>
</dbReference>
<accession>A0A919STE9</accession>
<feature type="domain" description="Mycothiol-dependent maleylpyruvate isomerase metal-binding" evidence="2">
    <location>
        <begin position="12"/>
        <end position="136"/>
    </location>
</feature>
<dbReference type="AlphaFoldDB" id="A0A919STE9"/>
<dbReference type="GO" id="GO:0005886">
    <property type="term" value="C:plasma membrane"/>
    <property type="evidence" value="ECO:0007669"/>
    <property type="project" value="TreeGrafter"/>
</dbReference>
<evidence type="ECO:0008006" key="5">
    <source>
        <dbReference type="Google" id="ProtNLM"/>
    </source>
</evidence>
<dbReference type="Pfam" id="PF11716">
    <property type="entry name" value="MDMPI_N"/>
    <property type="match status" value="1"/>
</dbReference>
<dbReference type="GO" id="GO:0046872">
    <property type="term" value="F:metal ion binding"/>
    <property type="evidence" value="ECO:0007669"/>
    <property type="project" value="InterPro"/>
</dbReference>
<proteinExistence type="predicted"/>
<dbReference type="SUPFAM" id="SSF109854">
    <property type="entry name" value="DinB/YfiT-like putative metalloenzymes"/>
    <property type="match status" value="1"/>
</dbReference>
<dbReference type="Gene3D" id="1.20.120.450">
    <property type="entry name" value="dinb family like domain"/>
    <property type="match status" value="1"/>
</dbReference>
<dbReference type="InterPro" id="IPR034660">
    <property type="entry name" value="DinB/YfiT-like"/>
</dbReference>
<dbReference type="NCBIfam" id="TIGR03083">
    <property type="entry name" value="maleylpyruvate isomerase family mycothiol-dependent enzyme"/>
    <property type="match status" value="1"/>
</dbReference>
<keyword evidence="4" id="KW-1185">Reference proteome</keyword>
<evidence type="ECO:0000259" key="2">
    <source>
        <dbReference type="Pfam" id="PF11716"/>
    </source>
</evidence>